<keyword evidence="5" id="KW-0812">Transmembrane</keyword>
<dbReference type="InterPro" id="IPR000847">
    <property type="entry name" value="LysR_HTH_N"/>
</dbReference>
<accession>A0A248JPF1</accession>
<dbReference type="Pfam" id="PF03466">
    <property type="entry name" value="LysR_substrate"/>
    <property type="match status" value="1"/>
</dbReference>
<feature type="transmembrane region" description="Helical" evidence="5">
    <location>
        <begin position="246"/>
        <end position="266"/>
    </location>
</feature>
<keyword evidence="5" id="KW-0472">Membrane</keyword>
<evidence type="ECO:0000256" key="4">
    <source>
        <dbReference type="ARBA" id="ARBA00023163"/>
    </source>
</evidence>
<keyword evidence="2" id="KW-0805">Transcription regulation</keyword>
<dbReference type="GO" id="GO:0005829">
    <property type="term" value="C:cytosol"/>
    <property type="evidence" value="ECO:0007669"/>
    <property type="project" value="TreeGrafter"/>
</dbReference>
<sequence length="322" mass="35496">MPYYKTAMSRTIDAPPAWKNPVSLRQLRFFVELARTGNFCRAAEEMSVSQPAISAGIRQIEAHLGVRLFDRTTHKVTLTDAGISLLPHAQRLLTTAANAFSDMHEVAGREIATVRIGAIPTAMEAVAASLAELAGDMPGVVPHLHDGRADQLIRGLRGGTYDLVVTVQALPDDDLEGVPLFEDEMLLVARADHPLAAHDRLPWRALAGQEIVHFAGGSIGELTSAALQQNDLAPSTRYRVDQVNSLYGLVLSGLAIGVMPWLYTLGFPEDRLRRIRLDGPTVRRQLRLLHRPQLREEHPRGVEFAQRLTAKLRDKLSANRLP</sequence>
<dbReference type="Pfam" id="PF00126">
    <property type="entry name" value="HTH_1"/>
    <property type="match status" value="1"/>
</dbReference>
<comment type="similarity">
    <text evidence="1">Belongs to the LysR transcriptional regulatory family.</text>
</comment>
<dbReference type="CDD" id="cd05466">
    <property type="entry name" value="PBP2_LTTR_substrate"/>
    <property type="match status" value="1"/>
</dbReference>
<dbReference type="AlphaFoldDB" id="A0A248JPF1"/>
<proteinExistence type="inferred from homology"/>
<evidence type="ECO:0000256" key="1">
    <source>
        <dbReference type="ARBA" id="ARBA00009437"/>
    </source>
</evidence>
<dbReference type="PROSITE" id="PS50931">
    <property type="entry name" value="HTH_LYSR"/>
    <property type="match status" value="1"/>
</dbReference>
<name>A0A248JPF1_9PROT</name>
<gene>
    <name evidence="7" type="ORF">Y958_05805</name>
</gene>
<dbReference type="Gene3D" id="1.10.10.10">
    <property type="entry name" value="Winged helix-like DNA-binding domain superfamily/Winged helix DNA-binding domain"/>
    <property type="match status" value="1"/>
</dbReference>
<dbReference type="InterPro" id="IPR036388">
    <property type="entry name" value="WH-like_DNA-bd_sf"/>
</dbReference>
<reference evidence="7 8" key="1">
    <citation type="submission" date="2017-06" db="EMBL/GenBank/DDBJ databases">
        <title>Complete genome sequence of Nitrospirillum amazonense strain CBAmC, an endophytic nitrogen-fixing and plant growth-promoting bacterium, isolated from sugarcane.</title>
        <authorList>
            <person name="Schwab S."/>
            <person name="dos Santos Teixeira K.R."/>
            <person name="Simoes Araujo J.L."/>
            <person name="Soares Vidal M."/>
            <person name="Borges de Freitas H.R."/>
            <person name="Rivello Crivelaro A.L."/>
            <person name="Bueno de Camargo Nunes A."/>
            <person name="dos Santos C.M."/>
            <person name="Palmeira da Silva Rosa D."/>
            <person name="da Silva Padilha D."/>
            <person name="da Silva E."/>
            <person name="Araujo Terra L."/>
            <person name="Soares Mendes V."/>
            <person name="Farinelli L."/>
            <person name="Magalhaes Cruz L."/>
            <person name="Baldani J.I."/>
        </authorList>
    </citation>
    <scope>NUCLEOTIDE SEQUENCE [LARGE SCALE GENOMIC DNA]</scope>
    <source>
        <strain evidence="7 8">CBAmC</strain>
    </source>
</reference>
<dbReference type="InterPro" id="IPR050950">
    <property type="entry name" value="HTH-type_LysR_regulators"/>
</dbReference>
<keyword evidence="4" id="KW-0804">Transcription</keyword>
<protein>
    <submittedName>
        <fullName evidence="7">LysR family transcriptional regulator</fullName>
    </submittedName>
</protein>
<evidence type="ECO:0000313" key="8">
    <source>
        <dbReference type="Proteomes" id="UP000197153"/>
    </source>
</evidence>
<dbReference type="FunFam" id="1.10.10.10:FF:000001">
    <property type="entry name" value="LysR family transcriptional regulator"/>
    <property type="match status" value="1"/>
</dbReference>
<dbReference type="InterPro" id="IPR036390">
    <property type="entry name" value="WH_DNA-bd_sf"/>
</dbReference>
<evidence type="ECO:0000256" key="3">
    <source>
        <dbReference type="ARBA" id="ARBA00023125"/>
    </source>
</evidence>
<evidence type="ECO:0000259" key="6">
    <source>
        <dbReference type="PROSITE" id="PS50931"/>
    </source>
</evidence>
<organism evidence="7 8">
    <name type="scientific">Nitrospirillum viridazoti CBAmc</name>
    <dbReference type="NCBI Taxonomy" id="1441467"/>
    <lineage>
        <taxon>Bacteria</taxon>
        <taxon>Pseudomonadati</taxon>
        <taxon>Pseudomonadota</taxon>
        <taxon>Alphaproteobacteria</taxon>
        <taxon>Rhodospirillales</taxon>
        <taxon>Azospirillaceae</taxon>
        <taxon>Nitrospirillum</taxon>
        <taxon>Nitrospirillum viridazoti</taxon>
    </lineage>
</organism>
<dbReference type="GO" id="GO:0003700">
    <property type="term" value="F:DNA-binding transcription factor activity"/>
    <property type="evidence" value="ECO:0007669"/>
    <property type="project" value="InterPro"/>
</dbReference>
<keyword evidence="5" id="KW-1133">Transmembrane helix</keyword>
<dbReference type="SUPFAM" id="SSF53850">
    <property type="entry name" value="Periplasmic binding protein-like II"/>
    <property type="match status" value="1"/>
</dbReference>
<dbReference type="Proteomes" id="UP000197153">
    <property type="component" value="Chromosome 1"/>
</dbReference>
<feature type="domain" description="HTH lysR-type" evidence="6">
    <location>
        <begin position="22"/>
        <end position="79"/>
    </location>
</feature>
<evidence type="ECO:0000256" key="2">
    <source>
        <dbReference type="ARBA" id="ARBA00023015"/>
    </source>
</evidence>
<dbReference type="Gene3D" id="3.40.190.10">
    <property type="entry name" value="Periplasmic binding protein-like II"/>
    <property type="match status" value="2"/>
</dbReference>
<keyword evidence="8" id="KW-1185">Reference proteome</keyword>
<dbReference type="KEGG" id="nao:Y958_05805"/>
<dbReference type="GO" id="GO:0003677">
    <property type="term" value="F:DNA binding"/>
    <property type="evidence" value="ECO:0007669"/>
    <property type="project" value="UniProtKB-KW"/>
</dbReference>
<dbReference type="SUPFAM" id="SSF46785">
    <property type="entry name" value="Winged helix' DNA-binding domain"/>
    <property type="match status" value="1"/>
</dbReference>
<dbReference type="InterPro" id="IPR005119">
    <property type="entry name" value="LysR_subst-bd"/>
</dbReference>
<dbReference type="PANTHER" id="PTHR30419:SF8">
    <property type="entry name" value="NITROGEN ASSIMILATION TRANSCRIPTIONAL ACTIVATOR-RELATED"/>
    <property type="match status" value="1"/>
</dbReference>
<evidence type="ECO:0000256" key="5">
    <source>
        <dbReference type="SAM" id="Phobius"/>
    </source>
</evidence>
<evidence type="ECO:0000313" key="7">
    <source>
        <dbReference type="EMBL" id="ASG20380.1"/>
    </source>
</evidence>
<keyword evidence="3" id="KW-0238">DNA-binding</keyword>
<dbReference type="PANTHER" id="PTHR30419">
    <property type="entry name" value="HTH-TYPE TRANSCRIPTIONAL REGULATOR YBHD"/>
    <property type="match status" value="1"/>
</dbReference>
<dbReference type="EMBL" id="CP022110">
    <property type="protein sequence ID" value="ASG20380.1"/>
    <property type="molecule type" value="Genomic_DNA"/>
</dbReference>
<dbReference type="PRINTS" id="PR00039">
    <property type="entry name" value="HTHLYSR"/>
</dbReference>